<accession>A0ABX6IL22</accession>
<sequence length="192" mass="20469">MSTALHRSAVATLSAWQPPDEAQNTLRHTYLAFLDATPDACLRRSVPGHLTASVIVLDATHSHVLLTLHPRVGAWIQLGGHCEPDDASIADAALREGREESGIENLDLSAGIAGLHTHPITCSLGVPTRHLDVRFVAVTAPVSDGSLPPITRSDESTDLAWWPVDALPDNHGTDLPELIGQARIALRRSTGA</sequence>
<keyword evidence="3" id="KW-1185">Reference proteome</keyword>
<reference evidence="2" key="1">
    <citation type="journal article" date="2021" name="Nat. Microbiol.">
        <title>Cocultivation of an ultrasmall environmental parasitic bacterium with lytic ability against bacteria associated with wastewater foams.</title>
        <authorList>
            <person name="Batinovic S."/>
            <person name="Rose J.J.A."/>
            <person name="Ratcliffe J."/>
            <person name="Seviour R.J."/>
            <person name="Petrovski S."/>
        </authorList>
    </citation>
    <scope>NUCLEOTIDE SEQUENCE</scope>
    <source>
        <strain evidence="2">CON9</strain>
    </source>
</reference>
<proteinExistence type="predicted"/>
<dbReference type="Gene3D" id="3.90.79.10">
    <property type="entry name" value="Nucleoside Triphosphate Pyrophosphohydrolase"/>
    <property type="match status" value="1"/>
</dbReference>
<organism evidence="2 3">
    <name type="scientific">Gordonia pseudamarae</name>
    <dbReference type="NCBI Taxonomy" id="2831662"/>
    <lineage>
        <taxon>Bacteria</taxon>
        <taxon>Bacillati</taxon>
        <taxon>Actinomycetota</taxon>
        <taxon>Actinomycetes</taxon>
        <taxon>Mycobacteriales</taxon>
        <taxon>Gordoniaceae</taxon>
        <taxon>Gordonia</taxon>
    </lineage>
</organism>
<dbReference type="PROSITE" id="PS51462">
    <property type="entry name" value="NUDIX"/>
    <property type="match status" value="1"/>
</dbReference>
<name>A0ABX6IL22_9ACTN</name>
<dbReference type="EMBL" id="CP045809">
    <property type="protein sequence ID" value="QHN36036.1"/>
    <property type="molecule type" value="Genomic_DNA"/>
</dbReference>
<dbReference type="SUPFAM" id="SSF55811">
    <property type="entry name" value="Nudix"/>
    <property type="match status" value="1"/>
</dbReference>
<evidence type="ECO:0000259" key="1">
    <source>
        <dbReference type="PROSITE" id="PS51462"/>
    </source>
</evidence>
<dbReference type="Proteomes" id="UP001059836">
    <property type="component" value="Chromosome"/>
</dbReference>
<gene>
    <name evidence="2" type="ORF">GII31_15300</name>
</gene>
<evidence type="ECO:0000313" key="2">
    <source>
        <dbReference type="EMBL" id="QHN36036.1"/>
    </source>
</evidence>
<dbReference type="InterPro" id="IPR015797">
    <property type="entry name" value="NUDIX_hydrolase-like_dom_sf"/>
</dbReference>
<dbReference type="InterPro" id="IPR000086">
    <property type="entry name" value="NUDIX_hydrolase_dom"/>
</dbReference>
<dbReference type="CDD" id="cd03674">
    <property type="entry name" value="NUDIX_Hydrolase"/>
    <property type="match status" value="1"/>
</dbReference>
<evidence type="ECO:0000313" key="3">
    <source>
        <dbReference type="Proteomes" id="UP001059836"/>
    </source>
</evidence>
<dbReference type="Pfam" id="PF00293">
    <property type="entry name" value="NUDIX"/>
    <property type="match status" value="1"/>
</dbReference>
<protein>
    <submittedName>
        <fullName evidence="2">NUDIX domain-containing protein</fullName>
    </submittedName>
</protein>
<dbReference type="RefSeq" id="WP_213244283.1">
    <property type="nucleotide sequence ID" value="NZ_CP045806.1"/>
</dbReference>
<feature type="domain" description="Nudix hydrolase" evidence="1">
    <location>
        <begin position="47"/>
        <end position="188"/>
    </location>
</feature>